<sequence length="146" mass="16598">MLFALFLAFSGAANAQAIDPLPFKDHAQEVRFQNLTRQLRCLVCQNENLADSNADLARDLRHEVFGLMQQGKTDDQIKQYLVDRYSDFVLYDPPVKPATWLLWFGPALFLLMGAALVLATIRKRSRAARIDSRLVDNATIEQGDDW</sequence>
<gene>
    <name evidence="9" type="ORF">J7I44_16395</name>
</gene>
<keyword evidence="7" id="KW-0812">Transmembrane</keyword>
<evidence type="ECO:0000256" key="2">
    <source>
        <dbReference type="ARBA" id="ARBA00022617"/>
    </source>
</evidence>
<dbReference type="InterPro" id="IPR038297">
    <property type="entry name" value="CcmH/CycL/NrfF/Ccl2_sf"/>
</dbReference>
<dbReference type="InterPro" id="IPR005616">
    <property type="entry name" value="CcmH/CycL/Ccl2/NrfF_N"/>
</dbReference>
<evidence type="ECO:0000313" key="9">
    <source>
        <dbReference type="EMBL" id="MBP1475879.1"/>
    </source>
</evidence>
<feature type="chain" id="PRO_5044979052" description="Cytochrome c-type biogenesis protein" evidence="7">
    <location>
        <begin position="18"/>
        <end position="146"/>
    </location>
</feature>
<evidence type="ECO:0000256" key="6">
    <source>
        <dbReference type="ARBA" id="ARBA00023004"/>
    </source>
</evidence>
<keyword evidence="6 7" id="KW-0408">Iron</keyword>
<evidence type="ECO:0000256" key="4">
    <source>
        <dbReference type="ARBA" id="ARBA00022729"/>
    </source>
</evidence>
<evidence type="ECO:0000256" key="1">
    <source>
        <dbReference type="ARBA" id="ARBA00010342"/>
    </source>
</evidence>
<dbReference type="PANTHER" id="PTHR47870:SF1">
    <property type="entry name" value="CYTOCHROME C-TYPE BIOGENESIS PROTEIN CCMH"/>
    <property type="match status" value="1"/>
</dbReference>
<dbReference type="Gene3D" id="1.10.8.640">
    <property type="entry name" value="Cytochrome C biogenesis protein"/>
    <property type="match status" value="1"/>
</dbReference>
<dbReference type="Proteomes" id="UP000823790">
    <property type="component" value="Unassembled WGS sequence"/>
</dbReference>
<dbReference type="Pfam" id="PF03918">
    <property type="entry name" value="CcmH"/>
    <property type="match status" value="1"/>
</dbReference>
<evidence type="ECO:0000256" key="3">
    <source>
        <dbReference type="ARBA" id="ARBA00022723"/>
    </source>
</evidence>
<keyword evidence="7" id="KW-0472">Membrane</keyword>
<accession>A0ABS4DS52</accession>
<feature type="domain" description="CcmH/CycL/Ccl2/NrfF N-terminal" evidence="8">
    <location>
        <begin position="4"/>
        <end position="132"/>
    </location>
</feature>
<proteinExistence type="inferred from homology"/>
<organism evidence="9 10">
    <name type="scientific">Frateuria flava</name>
    <dbReference type="NCBI Taxonomy" id="2821489"/>
    <lineage>
        <taxon>Bacteria</taxon>
        <taxon>Pseudomonadati</taxon>
        <taxon>Pseudomonadota</taxon>
        <taxon>Gammaproteobacteria</taxon>
        <taxon>Lysobacterales</taxon>
        <taxon>Rhodanobacteraceae</taxon>
        <taxon>Frateuria</taxon>
    </lineage>
</organism>
<keyword evidence="3 7" id="KW-0479">Metal-binding</keyword>
<comment type="similarity">
    <text evidence="1 7">Belongs to the CcmH/CycL/Ccl2/NrfF family.</text>
</comment>
<evidence type="ECO:0000256" key="7">
    <source>
        <dbReference type="RuleBase" id="RU364112"/>
    </source>
</evidence>
<keyword evidence="10" id="KW-1185">Reference proteome</keyword>
<keyword evidence="7" id="KW-1133">Transmembrane helix</keyword>
<evidence type="ECO:0000259" key="8">
    <source>
        <dbReference type="Pfam" id="PF03918"/>
    </source>
</evidence>
<dbReference type="PANTHER" id="PTHR47870">
    <property type="entry name" value="CYTOCHROME C-TYPE BIOGENESIS PROTEIN CCMH"/>
    <property type="match status" value="1"/>
</dbReference>
<keyword evidence="5" id="KW-0201">Cytochrome c-type biogenesis</keyword>
<keyword evidence="4 7" id="KW-0732">Signal</keyword>
<feature type="signal peptide" evidence="7">
    <location>
        <begin position="1"/>
        <end position="17"/>
    </location>
</feature>
<keyword evidence="2 7" id="KW-0349">Heme</keyword>
<dbReference type="RefSeq" id="WP_209623207.1">
    <property type="nucleotide sequence ID" value="NZ_JAGJRS010000034.1"/>
</dbReference>
<comment type="caution">
    <text evidence="9">The sequence shown here is derived from an EMBL/GenBank/DDBJ whole genome shotgun (WGS) entry which is preliminary data.</text>
</comment>
<name>A0ABS4DS52_9GAMM</name>
<evidence type="ECO:0000256" key="5">
    <source>
        <dbReference type="ARBA" id="ARBA00022748"/>
    </source>
</evidence>
<reference evidence="9 10" key="1">
    <citation type="submission" date="2021-04" db="EMBL/GenBank/DDBJ databases">
        <authorList>
            <person name="Huq M.A."/>
        </authorList>
    </citation>
    <scope>NUCLEOTIDE SEQUENCE [LARGE SCALE GENOMIC DNA]</scope>
    <source>
        <strain evidence="9 10">MAH-13</strain>
    </source>
</reference>
<dbReference type="InterPro" id="IPR051263">
    <property type="entry name" value="C-type_cytochrome_biogenesis"/>
</dbReference>
<feature type="transmembrane region" description="Helical" evidence="7">
    <location>
        <begin position="100"/>
        <end position="121"/>
    </location>
</feature>
<protein>
    <recommendedName>
        <fullName evidence="7">Cytochrome c-type biogenesis protein</fullName>
    </recommendedName>
</protein>
<evidence type="ECO:0000313" key="10">
    <source>
        <dbReference type="Proteomes" id="UP000823790"/>
    </source>
</evidence>
<comment type="function">
    <text evidence="7">Possible subunit of a heme lyase.</text>
</comment>
<dbReference type="EMBL" id="JAGJRS010000034">
    <property type="protein sequence ID" value="MBP1475879.1"/>
    <property type="molecule type" value="Genomic_DNA"/>
</dbReference>
<dbReference type="CDD" id="cd16378">
    <property type="entry name" value="CcmH_N"/>
    <property type="match status" value="1"/>
</dbReference>